<evidence type="ECO:0000313" key="3">
    <source>
        <dbReference type="Proteomes" id="UP001206878"/>
    </source>
</evidence>
<feature type="region of interest" description="Disordered" evidence="1">
    <location>
        <begin position="1"/>
        <end position="25"/>
    </location>
</feature>
<feature type="non-terminal residue" evidence="2">
    <location>
        <position position="1"/>
    </location>
</feature>
<comment type="caution">
    <text evidence="2">The sequence shown here is derived from an EMBL/GenBank/DDBJ whole genome shotgun (WGS) entry which is preliminary data.</text>
</comment>
<feature type="compositionally biased region" description="Polar residues" evidence="1">
    <location>
        <begin position="65"/>
        <end position="82"/>
    </location>
</feature>
<reference evidence="2" key="1">
    <citation type="submission" date="2022-07" db="EMBL/GenBank/DDBJ databases">
        <title>Diversity of ethanolamine utilization by human commensal Escherichia coli.</title>
        <authorList>
            <person name="Jubelin G."/>
        </authorList>
    </citation>
    <scope>NUCLEOTIDE SEQUENCE</scope>
    <source>
        <strain evidence="2">S1</strain>
    </source>
</reference>
<protein>
    <submittedName>
        <fullName evidence="2">Uncharacterized protein</fullName>
    </submittedName>
</protein>
<dbReference type="EMBL" id="JANPXH010001237">
    <property type="protein sequence ID" value="MCR6679414.1"/>
    <property type="molecule type" value="Genomic_DNA"/>
</dbReference>
<organism evidence="2 3">
    <name type="scientific">Escherichia marmotae</name>
    <dbReference type="NCBI Taxonomy" id="1499973"/>
    <lineage>
        <taxon>Bacteria</taxon>
        <taxon>Pseudomonadati</taxon>
        <taxon>Pseudomonadota</taxon>
        <taxon>Gammaproteobacteria</taxon>
        <taxon>Enterobacterales</taxon>
        <taxon>Enterobacteriaceae</taxon>
        <taxon>Escherichia</taxon>
    </lineage>
</organism>
<evidence type="ECO:0000256" key="1">
    <source>
        <dbReference type="SAM" id="MobiDB-lite"/>
    </source>
</evidence>
<proteinExistence type="predicted"/>
<gene>
    <name evidence="2" type="ORF">NVV43_28575</name>
</gene>
<name>A0AAW5N0Q6_9ESCH</name>
<accession>A0AAW5N0Q6</accession>
<dbReference type="AlphaFoldDB" id="A0AAW5N0Q6"/>
<dbReference type="Proteomes" id="UP001206878">
    <property type="component" value="Unassembled WGS sequence"/>
</dbReference>
<sequence>GPAVSAFGTWPHGAGEAAGPAGGVDHQVGRLRDAVYFDTDGASAIAQDIIYMTGHHADALGLGGSSQHPISKHPATQQRCGL</sequence>
<evidence type="ECO:0000313" key="2">
    <source>
        <dbReference type="EMBL" id="MCR6679414.1"/>
    </source>
</evidence>
<feature type="non-terminal residue" evidence="2">
    <location>
        <position position="82"/>
    </location>
</feature>
<feature type="region of interest" description="Disordered" evidence="1">
    <location>
        <begin position="63"/>
        <end position="82"/>
    </location>
</feature>